<dbReference type="EMBL" id="LFKP01000008">
    <property type="protein sequence ID" value="OHV96765.1"/>
    <property type="molecule type" value="Genomic_DNA"/>
</dbReference>
<gene>
    <name evidence="1" type="ORF">AKG95_12335</name>
</gene>
<accession>A0A1S1U8K0</accession>
<evidence type="ECO:0000313" key="2">
    <source>
        <dbReference type="Proteomes" id="UP000179840"/>
    </source>
</evidence>
<dbReference type="Proteomes" id="UP000179840">
    <property type="component" value="Unassembled WGS sequence"/>
</dbReference>
<evidence type="ECO:0000313" key="1">
    <source>
        <dbReference type="EMBL" id="OHV96765.1"/>
    </source>
</evidence>
<comment type="caution">
    <text evidence="1">The sequence shown here is derived from an EMBL/GenBank/DDBJ whole genome shotgun (WGS) entry which is preliminary data.</text>
</comment>
<dbReference type="AlphaFoldDB" id="A0A1S1U8K0"/>
<sequence length="87" mass="9924">MISHNKEKGYAMIQPGAAREAVIAELGAPSHVELQGKLFERYASTPCQEPCVVRLWYENRLTLGMAAWSVTLDKHDRVLEKYHWISP</sequence>
<protein>
    <submittedName>
        <fullName evidence="1">Uncharacterized protein</fullName>
    </submittedName>
</protein>
<reference evidence="1 2" key="1">
    <citation type="submission" date="2015-06" db="EMBL/GenBank/DDBJ databases">
        <title>Draft genome sequencing of a biphenyl-degrading bacterium, Janthinobacterium lividum MEG1.</title>
        <authorList>
            <person name="Shimodaira J."/>
            <person name="Hatta T."/>
        </authorList>
    </citation>
    <scope>NUCLEOTIDE SEQUENCE [LARGE SCALE GENOMIC DNA]</scope>
    <source>
        <strain evidence="1 2">MEG1</strain>
    </source>
</reference>
<proteinExistence type="predicted"/>
<name>A0A1S1U8K0_9BURK</name>
<organism evidence="1 2">
    <name type="scientific">Janthinobacterium lividum</name>
    <dbReference type="NCBI Taxonomy" id="29581"/>
    <lineage>
        <taxon>Bacteria</taxon>
        <taxon>Pseudomonadati</taxon>
        <taxon>Pseudomonadota</taxon>
        <taxon>Betaproteobacteria</taxon>
        <taxon>Burkholderiales</taxon>
        <taxon>Oxalobacteraceae</taxon>
        <taxon>Janthinobacterium</taxon>
    </lineage>
</organism>